<dbReference type="PROSITE" id="PS00107">
    <property type="entry name" value="PROTEIN_KINASE_ATP"/>
    <property type="match status" value="1"/>
</dbReference>
<feature type="region of interest" description="Disordered" evidence="10">
    <location>
        <begin position="297"/>
        <end position="325"/>
    </location>
</feature>
<evidence type="ECO:0000313" key="12">
    <source>
        <dbReference type="EMBL" id="QDL08908.1"/>
    </source>
</evidence>
<sequence>MSYCLNPNCPNPVNINHEKFCHTCGSKLLLKERYGAIKPIGQGGFGRTFLAVDEDKPSKPRCVIKQFYPQAQGTSTVQKAVELFTQEAMRLDELGKHPQIPELLAYFTQDDRQYLVQEFIDGLNLAQELQQNGAFNETQIRQLLNDLLPVLQFCHARQVIHRDIKPENIIRRTNTKSSNGNLVIVDFGAAKEATYTALNRTGTSIGSPEYVAPEQIRGKAIFASDIYSLGVTCVHLLTQRSPFDLYDINNDAWIWQQYLTSPVSNELSRILDKMLQSIPVRRYQTVDQVLKDLNQKPQLPATPVTPLKPVTPSKPISTPVSTNPATTQIDTELEEMKTLFLQGGKSKSNKGHNVQPQPQTPQPSSNKSKNIQPQPQTPQPSSNKSKNIQPQPQTPQPSSSKNEIDEELEELKAKYKKGQL</sequence>
<evidence type="ECO:0000256" key="4">
    <source>
        <dbReference type="ARBA" id="ARBA00022741"/>
    </source>
</evidence>
<dbReference type="Pfam" id="PF00069">
    <property type="entry name" value="Pkinase"/>
    <property type="match status" value="1"/>
</dbReference>
<dbReference type="InterPro" id="IPR017441">
    <property type="entry name" value="Protein_kinase_ATP_BS"/>
</dbReference>
<dbReference type="SMART" id="SM00220">
    <property type="entry name" value="S_TKc"/>
    <property type="match status" value="1"/>
</dbReference>
<evidence type="ECO:0000256" key="6">
    <source>
        <dbReference type="ARBA" id="ARBA00022840"/>
    </source>
</evidence>
<dbReference type="PANTHER" id="PTHR24363">
    <property type="entry name" value="SERINE/THREONINE PROTEIN KINASE"/>
    <property type="match status" value="1"/>
</dbReference>
<reference evidence="12 13" key="1">
    <citation type="submission" date="2018-06" db="EMBL/GenBank/DDBJ databases">
        <title>Comparative genomics of Brasilonema spp. strains.</title>
        <authorList>
            <person name="Alvarenga D.O."/>
            <person name="Fiore M.F."/>
            <person name="Varani A.M."/>
        </authorList>
    </citation>
    <scope>NUCLEOTIDE SEQUENCE [LARGE SCALE GENOMIC DNA]</scope>
    <source>
        <strain evidence="12 13">CENA114</strain>
    </source>
</reference>
<dbReference type="SUPFAM" id="SSF56112">
    <property type="entry name" value="Protein kinase-like (PK-like)"/>
    <property type="match status" value="1"/>
</dbReference>
<dbReference type="GO" id="GO:0004674">
    <property type="term" value="F:protein serine/threonine kinase activity"/>
    <property type="evidence" value="ECO:0007669"/>
    <property type="project" value="UniProtKB-KW"/>
</dbReference>
<keyword evidence="3" id="KW-0808">Transferase</keyword>
<keyword evidence="5 12" id="KW-0418">Kinase</keyword>
<evidence type="ECO:0000256" key="7">
    <source>
        <dbReference type="ARBA" id="ARBA00047899"/>
    </source>
</evidence>
<protein>
    <recommendedName>
        <fullName evidence="1">non-specific serine/threonine protein kinase</fullName>
        <ecNumber evidence="1">2.7.11.1</ecNumber>
    </recommendedName>
</protein>
<dbReference type="CDD" id="cd14014">
    <property type="entry name" value="STKc_PknB_like"/>
    <property type="match status" value="1"/>
</dbReference>
<dbReference type="Gene3D" id="1.10.510.10">
    <property type="entry name" value="Transferase(Phosphotransferase) domain 1"/>
    <property type="match status" value="1"/>
</dbReference>
<keyword evidence="2 12" id="KW-0723">Serine/threonine-protein kinase</keyword>
<keyword evidence="13" id="KW-1185">Reference proteome</keyword>
<evidence type="ECO:0000256" key="10">
    <source>
        <dbReference type="SAM" id="MobiDB-lite"/>
    </source>
</evidence>
<dbReference type="EC" id="2.7.11.1" evidence="1"/>
<proteinExistence type="predicted"/>
<keyword evidence="4 9" id="KW-0547">Nucleotide-binding</keyword>
<accession>A0A856MDW4</accession>
<feature type="region of interest" description="Disordered" evidence="10">
    <location>
        <begin position="343"/>
        <end position="420"/>
    </location>
</feature>
<organism evidence="12 13">
    <name type="scientific">Brasilonema sennae CENA114</name>
    <dbReference type="NCBI Taxonomy" id="415709"/>
    <lineage>
        <taxon>Bacteria</taxon>
        <taxon>Bacillati</taxon>
        <taxon>Cyanobacteriota</taxon>
        <taxon>Cyanophyceae</taxon>
        <taxon>Nostocales</taxon>
        <taxon>Scytonemataceae</taxon>
        <taxon>Brasilonema</taxon>
        <taxon>Bromeliae group (in: Brasilonema)</taxon>
    </lineage>
</organism>
<evidence type="ECO:0000259" key="11">
    <source>
        <dbReference type="PROSITE" id="PS50011"/>
    </source>
</evidence>
<comment type="catalytic activity">
    <reaction evidence="7">
        <text>L-threonyl-[protein] + ATP = O-phospho-L-threonyl-[protein] + ADP + H(+)</text>
        <dbReference type="Rhea" id="RHEA:46608"/>
        <dbReference type="Rhea" id="RHEA-COMP:11060"/>
        <dbReference type="Rhea" id="RHEA-COMP:11605"/>
        <dbReference type="ChEBI" id="CHEBI:15378"/>
        <dbReference type="ChEBI" id="CHEBI:30013"/>
        <dbReference type="ChEBI" id="CHEBI:30616"/>
        <dbReference type="ChEBI" id="CHEBI:61977"/>
        <dbReference type="ChEBI" id="CHEBI:456216"/>
        <dbReference type="EC" id="2.7.11.1"/>
    </reaction>
</comment>
<evidence type="ECO:0000256" key="5">
    <source>
        <dbReference type="ARBA" id="ARBA00022777"/>
    </source>
</evidence>
<dbReference type="GO" id="GO:0005524">
    <property type="term" value="F:ATP binding"/>
    <property type="evidence" value="ECO:0007669"/>
    <property type="project" value="UniProtKB-UniRule"/>
</dbReference>
<evidence type="ECO:0000256" key="3">
    <source>
        <dbReference type="ARBA" id="ARBA00022679"/>
    </source>
</evidence>
<dbReference type="Proteomes" id="UP000503129">
    <property type="component" value="Chromosome"/>
</dbReference>
<name>A0A856MDW4_9CYAN</name>
<dbReference type="AlphaFoldDB" id="A0A856MDW4"/>
<keyword evidence="6 9" id="KW-0067">ATP-binding</keyword>
<dbReference type="KEGG" id="bsen:DP114_14260"/>
<dbReference type="NCBIfam" id="NF045510">
    <property type="entry name" value="4Cys_prefix_kin"/>
    <property type="match status" value="1"/>
</dbReference>
<dbReference type="InterPro" id="IPR011009">
    <property type="entry name" value="Kinase-like_dom_sf"/>
</dbReference>
<dbReference type="PANTHER" id="PTHR24363:SF0">
    <property type="entry name" value="SERINE_THREONINE KINASE LIKE DOMAIN CONTAINING 1"/>
    <property type="match status" value="1"/>
</dbReference>
<gene>
    <name evidence="12" type="ORF">DP114_14260</name>
</gene>
<feature type="domain" description="Protein kinase" evidence="11">
    <location>
        <begin position="34"/>
        <end position="299"/>
    </location>
</feature>
<dbReference type="RefSeq" id="WP_171976393.1">
    <property type="nucleotide sequence ID" value="NZ_CAWOXK010000001.1"/>
</dbReference>
<feature type="binding site" evidence="9">
    <location>
        <position position="65"/>
    </location>
    <ligand>
        <name>ATP</name>
        <dbReference type="ChEBI" id="CHEBI:30616"/>
    </ligand>
</feature>
<evidence type="ECO:0000256" key="1">
    <source>
        <dbReference type="ARBA" id="ARBA00012513"/>
    </source>
</evidence>
<dbReference type="EMBL" id="CP030118">
    <property type="protein sequence ID" value="QDL08908.1"/>
    <property type="molecule type" value="Genomic_DNA"/>
</dbReference>
<dbReference type="PROSITE" id="PS50011">
    <property type="entry name" value="PROTEIN_KINASE_DOM"/>
    <property type="match status" value="1"/>
</dbReference>
<dbReference type="InterPro" id="IPR000719">
    <property type="entry name" value="Prot_kinase_dom"/>
</dbReference>
<comment type="catalytic activity">
    <reaction evidence="8">
        <text>L-seryl-[protein] + ATP = O-phospho-L-seryl-[protein] + ADP + H(+)</text>
        <dbReference type="Rhea" id="RHEA:17989"/>
        <dbReference type="Rhea" id="RHEA-COMP:9863"/>
        <dbReference type="Rhea" id="RHEA-COMP:11604"/>
        <dbReference type="ChEBI" id="CHEBI:15378"/>
        <dbReference type="ChEBI" id="CHEBI:29999"/>
        <dbReference type="ChEBI" id="CHEBI:30616"/>
        <dbReference type="ChEBI" id="CHEBI:83421"/>
        <dbReference type="ChEBI" id="CHEBI:456216"/>
        <dbReference type="EC" id="2.7.11.1"/>
    </reaction>
</comment>
<evidence type="ECO:0000256" key="9">
    <source>
        <dbReference type="PROSITE-ProRule" id="PRU10141"/>
    </source>
</evidence>
<feature type="compositionally biased region" description="Polar residues" evidence="10">
    <location>
        <begin position="314"/>
        <end position="325"/>
    </location>
</feature>
<evidence type="ECO:0000256" key="8">
    <source>
        <dbReference type="ARBA" id="ARBA00048679"/>
    </source>
</evidence>
<evidence type="ECO:0000256" key="2">
    <source>
        <dbReference type="ARBA" id="ARBA00022527"/>
    </source>
</evidence>
<evidence type="ECO:0000313" key="13">
    <source>
        <dbReference type="Proteomes" id="UP000503129"/>
    </source>
</evidence>